<evidence type="ECO:0000313" key="3">
    <source>
        <dbReference type="EMBL" id="GBO22125.1"/>
    </source>
</evidence>
<protein>
    <recommendedName>
        <fullName evidence="2">PiggyBac transposable element-derived protein domain-containing protein</fullName>
    </recommendedName>
</protein>
<feature type="region of interest" description="Disordered" evidence="1">
    <location>
        <begin position="133"/>
        <end position="158"/>
    </location>
</feature>
<evidence type="ECO:0000256" key="1">
    <source>
        <dbReference type="SAM" id="MobiDB-lite"/>
    </source>
</evidence>
<gene>
    <name evidence="3" type="ORF">AVEN_213598_1</name>
</gene>
<reference evidence="3 4" key="1">
    <citation type="journal article" date="2019" name="Sci. Rep.">
        <title>Orb-weaving spider Araneus ventricosus genome elucidates the spidroin gene catalogue.</title>
        <authorList>
            <person name="Kono N."/>
            <person name="Nakamura H."/>
            <person name="Ohtoshi R."/>
            <person name="Moran D.A.P."/>
            <person name="Shinohara A."/>
            <person name="Yoshida Y."/>
            <person name="Fujiwara M."/>
            <person name="Mori M."/>
            <person name="Tomita M."/>
            <person name="Arakawa K."/>
        </authorList>
    </citation>
    <scope>NUCLEOTIDE SEQUENCE [LARGE SCALE GENOMIC DNA]</scope>
</reference>
<dbReference type="EMBL" id="BGPR01045251">
    <property type="protein sequence ID" value="GBO22125.1"/>
    <property type="molecule type" value="Genomic_DNA"/>
</dbReference>
<name>A0A4Y2V9Y0_ARAVE</name>
<keyword evidence="4" id="KW-1185">Reference proteome</keyword>
<sequence length="303" mass="35058">MDVMTSKYPTTISIREKHNHELNTAKTLKHRDLSDDIKLKFMKLFRQGHCVASALKCHKTDLTLQYGDQYYVIAADGKYLPTYSVVNHLFKREFHMEYGQYSEGEMLQSLKQQLRRYLTAEEILELMNQADSDLSSLSDDDEDYQDNVELNDDEDEDDDDISILDLISCSNPGKWGIHTDAFPAPTSNFCQKSGVNYSSSNPIEYFLEYLDDDFFREMANCTNIRSVIQTGKSANVSPEEIQIFIGCSLLLSCYGYPRLKMVWERFTRIPVIAYTIARDRFFQIRSNLKIINDNDVSDDSKKI</sequence>
<accession>A0A4Y2V9Y0</accession>
<dbReference type="Pfam" id="PF13843">
    <property type="entry name" value="DDE_Tnp_1_7"/>
    <property type="match status" value="1"/>
</dbReference>
<dbReference type="AlphaFoldDB" id="A0A4Y2V9Y0"/>
<feature type="domain" description="PiggyBac transposable element-derived protein" evidence="2">
    <location>
        <begin position="201"/>
        <end position="299"/>
    </location>
</feature>
<evidence type="ECO:0000259" key="2">
    <source>
        <dbReference type="Pfam" id="PF13843"/>
    </source>
</evidence>
<dbReference type="InterPro" id="IPR029526">
    <property type="entry name" value="PGBD"/>
</dbReference>
<dbReference type="PANTHER" id="PTHR35385">
    <property type="entry name" value="PROTEIN B, PUTATIVE-RELATED-RELATED"/>
    <property type="match status" value="1"/>
</dbReference>
<evidence type="ECO:0000313" key="4">
    <source>
        <dbReference type="Proteomes" id="UP000499080"/>
    </source>
</evidence>
<dbReference type="PANTHER" id="PTHR35385:SF2">
    <property type="entry name" value="PROTEIN B, PUTATIVE-RELATED"/>
    <property type="match status" value="1"/>
</dbReference>
<comment type="caution">
    <text evidence="3">The sequence shown here is derived from an EMBL/GenBank/DDBJ whole genome shotgun (WGS) entry which is preliminary data.</text>
</comment>
<dbReference type="Proteomes" id="UP000499080">
    <property type="component" value="Unassembled WGS sequence"/>
</dbReference>
<feature type="compositionally biased region" description="Acidic residues" evidence="1">
    <location>
        <begin position="138"/>
        <end position="158"/>
    </location>
</feature>
<organism evidence="3 4">
    <name type="scientific">Araneus ventricosus</name>
    <name type="common">Orbweaver spider</name>
    <name type="synonym">Epeira ventricosa</name>
    <dbReference type="NCBI Taxonomy" id="182803"/>
    <lineage>
        <taxon>Eukaryota</taxon>
        <taxon>Metazoa</taxon>
        <taxon>Ecdysozoa</taxon>
        <taxon>Arthropoda</taxon>
        <taxon>Chelicerata</taxon>
        <taxon>Arachnida</taxon>
        <taxon>Araneae</taxon>
        <taxon>Araneomorphae</taxon>
        <taxon>Entelegynae</taxon>
        <taxon>Araneoidea</taxon>
        <taxon>Araneidae</taxon>
        <taxon>Araneus</taxon>
    </lineage>
</organism>
<dbReference type="OrthoDB" id="6431356at2759"/>
<proteinExistence type="predicted"/>